<keyword evidence="1" id="KW-0472">Membrane</keyword>
<dbReference type="RefSeq" id="WP_191762415.1">
    <property type="nucleotide sequence ID" value="NZ_VJXY01000113.1"/>
</dbReference>
<protein>
    <submittedName>
        <fullName evidence="2">Uncharacterized protein</fullName>
    </submittedName>
</protein>
<reference evidence="2" key="1">
    <citation type="submission" date="2019-07" db="EMBL/GenBank/DDBJ databases">
        <title>Toxilogical consequences of a new and cryptic species of cyanobacteria (Komarekiella delphini-convector) recovered from the epidermis of a bottlenose dolphin and 1500 ft. in the air.</title>
        <authorList>
            <person name="Brown A.O."/>
            <person name="Dvorak P."/>
            <person name="Villanueva C.D."/>
            <person name="Foss A.J."/>
            <person name="Garvey A.D."/>
            <person name="Gibson Q.A."/>
            <person name="Johansen J.R."/>
            <person name="Casamatta D.A."/>
        </authorList>
    </citation>
    <scope>NUCLEOTIDE SEQUENCE</scope>
    <source>
        <strain evidence="2">SJRDD-AB1</strain>
    </source>
</reference>
<dbReference type="EMBL" id="VJXY01000113">
    <property type="protein sequence ID" value="MBD6621093.1"/>
    <property type="molecule type" value="Genomic_DNA"/>
</dbReference>
<evidence type="ECO:0000256" key="1">
    <source>
        <dbReference type="SAM" id="Phobius"/>
    </source>
</evidence>
<feature type="transmembrane region" description="Helical" evidence="1">
    <location>
        <begin position="38"/>
        <end position="59"/>
    </location>
</feature>
<feature type="transmembrane region" description="Helical" evidence="1">
    <location>
        <begin position="6"/>
        <end position="26"/>
    </location>
</feature>
<sequence length="117" mass="12438">MSKLKYLNICAGAMGITAAFIGGTILIKGTNEASVKSFLAGSCLTLGGIGIASASLYQFKVESDIEKILSERRKAMPKACRGCRNFHGIKYQGVMLVCAIHPGGIDGDTCPDFEKFN</sequence>
<gene>
    <name evidence="2" type="ORF">FNW02_36625</name>
</gene>
<keyword evidence="3" id="KW-1185">Reference proteome</keyword>
<accession>A0AA40VVK4</accession>
<comment type="caution">
    <text evidence="2">The sequence shown here is derived from an EMBL/GenBank/DDBJ whole genome shotgun (WGS) entry which is preliminary data.</text>
</comment>
<evidence type="ECO:0000313" key="3">
    <source>
        <dbReference type="Proteomes" id="UP001165986"/>
    </source>
</evidence>
<evidence type="ECO:0000313" key="2">
    <source>
        <dbReference type="EMBL" id="MBD6621093.1"/>
    </source>
</evidence>
<proteinExistence type="predicted"/>
<keyword evidence="1" id="KW-0812">Transmembrane</keyword>
<dbReference type="Proteomes" id="UP001165986">
    <property type="component" value="Unassembled WGS sequence"/>
</dbReference>
<keyword evidence="1" id="KW-1133">Transmembrane helix</keyword>
<dbReference type="AlphaFoldDB" id="A0AA40VVK4"/>
<organism evidence="2 3">
    <name type="scientific">Komarekiella delphini-convector SJRDD-AB1</name>
    <dbReference type="NCBI Taxonomy" id="2593771"/>
    <lineage>
        <taxon>Bacteria</taxon>
        <taxon>Bacillati</taxon>
        <taxon>Cyanobacteriota</taxon>
        <taxon>Cyanophyceae</taxon>
        <taxon>Nostocales</taxon>
        <taxon>Nostocaceae</taxon>
        <taxon>Komarekiella</taxon>
        <taxon>Komarekiella delphini-convector</taxon>
    </lineage>
</organism>
<name>A0AA40VVK4_9NOST</name>